<evidence type="ECO:0000313" key="4">
    <source>
        <dbReference type="Proteomes" id="UP000016935"/>
    </source>
</evidence>
<evidence type="ECO:0000256" key="1">
    <source>
        <dbReference type="SAM" id="MobiDB-lite"/>
    </source>
</evidence>
<proteinExistence type="predicted"/>
<dbReference type="HOGENOM" id="CLU_019843_0_0_1"/>
<dbReference type="InterPro" id="IPR002575">
    <property type="entry name" value="Aminoglycoside_PTrfase"/>
</dbReference>
<dbReference type="Gene3D" id="3.90.1200.10">
    <property type="match status" value="1"/>
</dbReference>
<dbReference type="Pfam" id="PF01636">
    <property type="entry name" value="APH"/>
    <property type="match status" value="1"/>
</dbReference>
<dbReference type="EMBL" id="KB908504">
    <property type="protein sequence ID" value="EOA89682.1"/>
    <property type="molecule type" value="Genomic_DNA"/>
</dbReference>
<feature type="compositionally biased region" description="Low complexity" evidence="1">
    <location>
        <begin position="14"/>
        <end position="31"/>
    </location>
</feature>
<organism evidence="3 4">
    <name type="scientific">Exserohilum turcicum (strain 28A)</name>
    <name type="common">Northern leaf blight fungus</name>
    <name type="synonym">Setosphaeria turcica</name>
    <dbReference type="NCBI Taxonomy" id="671987"/>
    <lineage>
        <taxon>Eukaryota</taxon>
        <taxon>Fungi</taxon>
        <taxon>Dikarya</taxon>
        <taxon>Ascomycota</taxon>
        <taxon>Pezizomycotina</taxon>
        <taxon>Dothideomycetes</taxon>
        <taxon>Pleosporomycetidae</taxon>
        <taxon>Pleosporales</taxon>
        <taxon>Pleosporineae</taxon>
        <taxon>Pleosporaceae</taxon>
        <taxon>Exserohilum</taxon>
    </lineage>
</organism>
<dbReference type="RefSeq" id="XP_008022642.1">
    <property type="nucleotide sequence ID" value="XM_008024451.1"/>
</dbReference>
<keyword evidence="4" id="KW-1185">Reference proteome</keyword>
<dbReference type="InterPro" id="IPR051678">
    <property type="entry name" value="AGP_Transferase"/>
</dbReference>
<dbReference type="Proteomes" id="UP000016935">
    <property type="component" value="Unassembled WGS sequence"/>
</dbReference>
<dbReference type="OrthoDB" id="5210591at2759"/>
<dbReference type="InterPro" id="IPR011009">
    <property type="entry name" value="Kinase-like_dom_sf"/>
</dbReference>
<dbReference type="PANTHER" id="PTHR21310">
    <property type="entry name" value="AMINOGLYCOSIDE PHOSPHOTRANSFERASE-RELATED-RELATED"/>
    <property type="match status" value="1"/>
</dbReference>
<feature type="region of interest" description="Disordered" evidence="1">
    <location>
        <begin position="1"/>
        <end position="31"/>
    </location>
</feature>
<dbReference type="eggNOG" id="ENOG502S1B6">
    <property type="taxonomic scope" value="Eukaryota"/>
</dbReference>
<protein>
    <recommendedName>
        <fullName evidence="2">Aminoglycoside phosphotransferase domain-containing protein</fullName>
    </recommendedName>
</protein>
<evidence type="ECO:0000313" key="3">
    <source>
        <dbReference type="EMBL" id="EOA89682.1"/>
    </source>
</evidence>
<dbReference type="PANTHER" id="PTHR21310:SF59">
    <property type="entry name" value="AMINOGLYCOSIDE PHOSPHOTRANSFERASE DOMAIN-CONTAINING PROTEIN"/>
    <property type="match status" value="1"/>
</dbReference>
<dbReference type="SUPFAM" id="SSF56112">
    <property type="entry name" value="Protein kinase-like (PK-like)"/>
    <property type="match status" value="1"/>
</dbReference>
<accession>R0KPB1</accession>
<feature type="domain" description="Aminoglycoside phosphotransferase" evidence="2">
    <location>
        <begin position="62"/>
        <end position="275"/>
    </location>
</feature>
<dbReference type="STRING" id="671987.R0KPB1"/>
<sequence>MSRGTYAVKHVRRSTSSTSISSSSSSSSTASTTLDIPSIQRLVRTVFRSSRITVQQVELIQGFLGQIYITRLGDGSSLVLKCPPRHSVRLLRHEKHFLVTERSMLETIRTHTRIPVPQLIKYDCHGEPLGTPFLMMTHVPGRRLSELAPYLSGSQRSAIDHTMGTHVRALTALSAAQFGMAHRVAAKKGSSSWREAFLGLLEAALRDAEDMLVNSHSESIRYWIGKHTHHLDAVTEPRLVALNACCPDNILVDELSKHVVGLVGFSNVIWGDPLMSGGIAGASEAFFAGFGQCPPTTGGARVRMLIYRTYRATVRLVAHHYRPHDGTDELDARRELSHALNELAAV</sequence>
<gene>
    <name evidence="3" type="ORF">SETTUDRAFT_175671</name>
</gene>
<dbReference type="AlphaFoldDB" id="R0KPB1"/>
<reference evidence="3 4" key="2">
    <citation type="journal article" date="2013" name="PLoS Genet.">
        <title>Comparative genome structure, secondary metabolite, and effector coding capacity across Cochliobolus pathogens.</title>
        <authorList>
            <person name="Condon B.J."/>
            <person name="Leng Y."/>
            <person name="Wu D."/>
            <person name="Bushley K.E."/>
            <person name="Ohm R.A."/>
            <person name="Otillar R."/>
            <person name="Martin J."/>
            <person name="Schackwitz W."/>
            <person name="Grimwood J."/>
            <person name="MohdZainudin N."/>
            <person name="Xue C."/>
            <person name="Wang R."/>
            <person name="Manning V.A."/>
            <person name="Dhillon B."/>
            <person name="Tu Z.J."/>
            <person name="Steffenson B.J."/>
            <person name="Salamov A."/>
            <person name="Sun H."/>
            <person name="Lowry S."/>
            <person name="LaButti K."/>
            <person name="Han J."/>
            <person name="Copeland A."/>
            <person name="Lindquist E."/>
            <person name="Barry K."/>
            <person name="Schmutz J."/>
            <person name="Baker S.E."/>
            <person name="Ciuffetti L.M."/>
            <person name="Grigoriev I.V."/>
            <person name="Zhong S."/>
            <person name="Turgeon B.G."/>
        </authorList>
    </citation>
    <scope>NUCLEOTIDE SEQUENCE [LARGE SCALE GENOMIC DNA]</scope>
    <source>
        <strain evidence="4">28A</strain>
    </source>
</reference>
<reference evidence="3 4" key="1">
    <citation type="journal article" date="2012" name="PLoS Pathog.">
        <title>Diverse lifestyles and strategies of plant pathogenesis encoded in the genomes of eighteen Dothideomycetes fungi.</title>
        <authorList>
            <person name="Ohm R.A."/>
            <person name="Feau N."/>
            <person name="Henrissat B."/>
            <person name="Schoch C.L."/>
            <person name="Horwitz B.A."/>
            <person name="Barry K.W."/>
            <person name="Condon B.J."/>
            <person name="Copeland A.C."/>
            <person name="Dhillon B."/>
            <person name="Glaser F."/>
            <person name="Hesse C.N."/>
            <person name="Kosti I."/>
            <person name="LaButti K."/>
            <person name="Lindquist E.A."/>
            <person name="Lucas S."/>
            <person name="Salamov A.A."/>
            <person name="Bradshaw R.E."/>
            <person name="Ciuffetti L."/>
            <person name="Hamelin R.C."/>
            <person name="Kema G.H.J."/>
            <person name="Lawrence C."/>
            <person name="Scott J.A."/>
            <person name="Spatafora J.W."/>
            <person name="Turgeon B.G."/>
            <person name="de Wit P.J.G.M."/>
            <person name="Zhong S."/>
            <person name="Goodwin S.B."/>
            <person name="Grigoriev I.V."/>
        </authorList>
    </citation>
    <scope>NUCLEOTIDE SEQUENCE [LARGE SCALE GENOMIC DNA]</scope>
    <source>
        <strain evidence="4">28A</strain>
    </source>
</reference>
<dbReference type="Gene3D" id="3.30.200.20">
    <property type="entry name" value="Phosphorylase Kinase, domain 1"/>
    <property type="match status" value="1"/>
</dbReference>
<name>R0KPB1_EXST2</name>
<dbReference type="GeneID" id="19401416"/>
<evidence type="ECO:0000259" key="2">
    <source>
        <dbReference type="Pfam" id="PF01636"/>
    </source>
</evidence>